<sequence>MRDRPRASDEMTNCVLAIDLIAPMTVCEFRPDGSVFVGAFDDETDRLNTTRLRTGASRLVMKNIIFLSAPTGSKSCYVAFDHAIDIIFHSFHHNTACMRTLPKPFNGEQEVIESREKSSSSLVVLKIPNAASALLEREGCTPSDTVDRRRGATQIYRRRPYNPDFRQRVMEQTHRCDKPANCRAVMELFTSVRVPEKIRRHVSWR</sequence>
<organism evidence="1 2">
    <name type="scientific">Guyanagaster necrorhizus</name>
    <dbReference type="NCBI Taxonomy" id="856835"/>
    <lineage>
        <taxon>Eukaryota</taxon>
        <taxon>Fungi</taxon>
        <taxon>Dikarya</taxon>
        <taxon>Basidiomycota</taxon>
        <taxon>Agaricomycotina</taxon>
        <taxon>Agaricomycetes</taxon>
        <taxon>Agaricomycetidae</taxon>
        <taxon>Agaricales</taxon>
        <taxon>Marasmiineae</taxon>
        <taxon>Physalacriaceae</taxon>
        <taxon>Guyanagaster</taxon>
    </lineage>
</organism>
<dbReference type="Proteomes" id="UP000812287">
    <property type="component" value="Unassembled WGS sequence"/>
</dbReference>
<comment type="caution">
    <text evidence="1">The sequence shown here is derived from an EMBL/GenBank/DDBJ whole genome shotgun (WGS) entry which is preliminary data.</text>
</comment>
<evidence type="ECO:0000313" key="2">
    <source>
        <dbReference type="Proteomes" id="UP000812287"/>
    </source>
</evidence>
<gene>
    <name evidence="1" type="ORF">BT62DRAFT_1013783</name>
</gene>
<dbReference type="AlphaFoldDB" id="A0A9P7VGH5"/>
<proteinExistence type="predicted"/>
<keyword evidence="2" id="KW-1185">Reference proteome</keyword>
<dbReference type="EMBL" id="MU250590">
    <property type="protein sequence ID" value="KAG7439559.1"/>
    <property type="molecule type" value="Genomic_DNA"/>
</dbReference>
<evidence type="ECO:0000313" key="1">
    <source>
        <dbReference type="EMBL" id="KAG7439559.1"/>
    </source>
</evidence>
<accession>A0A9P7VGH5</accession>
<protein>
    <submittedName>
        <fullName evidence="1">Uncharacterized protein</fullName>
    </submittedName>
</protein>
<name>A0A9P7VGH5_9AGAR</name>
<reference evidence="1" key="1">
    <citation type="submission" date="2020-11" db="EMBL/GenBank/DDBJ databases">
        <title>Adaptations for nitrogen fixation in a non-lichenized fungal sporocarp promotes dispersal by wood-feeding termites.</title>
        <authorList>
            <consortium name="DOE Joint Genome Institute"/>
            <person name="Koch R.A."/>
            <person name="Yoon G."/>
            <person name="Arayal U."/>
            <person name="Lail K."/>
            <person name="Amirebrahimi M."/>
            <person name="Labutti K."/>
            <person name="Lipzen A."/>
            <person name="Riley R."/>
            <person name="Barry K."/>
            <person name="Henrissat B."/>
            <person name="Grigoriev I.V."/>
            <person name="Herr J.R."/>
            <person name="Aime M.C."/>
        </authorList>
    </citation>
    <scope>NUCLEOTIDE SEQUENCE</scope>
    <source>
        <strain evidence="1">MCA 3950</strain>
    </source>
</reference>
<dbReference type="GeneID" id="66100399"/>
<dbReference type="RefSeq" id="XP_043033059.1">
    <property type="nucleotide sequence ID" value="XM_043178112.1"/>
</dbReference>